<dbReference type="SUPFAM" id="SSF51735">
    <property type="entry name" value="NAD(P)-binding Rossmann-fold domains"/>
    <property type="match status" value="1"/>
</dbReference>
<reference evidence="2 3" key="1">
    <citation type="submission" date="2018-09" db="EMBL/GenBank/DDBJ databases">
        <authorList>
            <person name="Livingstone P.G."/>
            <person name="Whitworth D.E."/>
        </authorList>
    </citation>
    <scope>NUCLEOTIDE SEQUENCE [LARGE SCALE GENOMIC DNA]</scope>
    <source>
        <strain evidence="2 3">CA031B</strain>
    </source>
</reference>
<comment type="caution">
    <text evidence="2">The sequence shown here is derived from an EMBL/GenBank/DDBJ whole genome shotgun (WGS) entry which is preliminary data.</text>
</comment>
<dbReference type="Proteomes" id="UP000278907">
    <property type="component" value="Unassembled WGS sequence"/>
</dbReference>
<evidence type="ECO:0000313" key="2">
    <source>
        <dbReference type="EMBL" id="RKH80487.1"/>
    </source>
</evidence>
<accession>A0ABX9Q675</accession>
<dbReference type="Gene3D" id="3.40.50.720">
    <property type="entry name" value="NAD(P)-binding Rossmann-like Domain"/>
    <property type="match status" value="1"/>
</dbReference>
<proteinExistence type="predicted"/>
<sequence>MSTIAIAGGHGKIALILGRLLAERGHTVRGLIRNPDQADDLRAVGIEPVIADLESESDIASAIRGADAVVFAAGAGPGSGDARKKTV</sequence>
<organism evidence="2 3">
    <name type="scientific">Corallococcus praedator</name>
    <dbReference type="NCBI Taxonomy" id="2316724"/>
    <lineage>
        <taxon>Bacteria</taxon>
        <taxon>Pseudomonadati</taxon>
        <taxon>Myxococcota</taxon>
        <taxon>Myxococcia</taxon>
        <taxon>Myxococcales</taxon>
        <taxon>Cystobacterineae</taxon>
        <taxon>Myxococcaceae</taxon>
        <taxon>Corallococcus</taxon>
    </lineage>
</organism>
<dbReference type="Pfam" id="PF13460">
    <property type="entry name" value="NAD_binding_10"/>
    <property type="match status" value="1"/>
</dbReference>
<keyword evidence="3" id="KW-1185">Reference proteome</keyword>
<dbReference type="InterPro" id="IPR051783">
    <property type="entry name" value="NAD(P)-dependent_oxidoreduct"/>
</dbReference>
<dbReference type="InterPro" id="IPR016040">
    <property type="entry name" value="NAD(P)-bd_dom"/>
</dbReference>
<name>A0ABX9Q675_9BACT</name>
<gene>
    <name evidence="2" type="ORF">D7Y13_43305</name>
</gene>
<evidence type="ECO:0000313" key="3">
    <source>
        <dbReference type="Proteomes" id="UP000278907"/>
    </source>
</evidence>
<dbReference type="PANTHER" id="PTHR48079">
    <property type="entry name" value="PROTEIN YEEZ"/>
    <property type="match status" value="1"/>
</dbReference>
<dbReference type="InterPro" id="IPR036291">
    <property type="entry name" value="NAD(P)-bd_dom_sf"/>
</dbReference>
<protein>
    <submittedName>
        <fullName evidence="2">NAD-dependent epimerase/dehydratase family protein</fullName>
    </submittedName>
</protein>
<feature type="non-terminal residue" evidence="2">
    <location>
        <position position="87"/>
    </location>
</feature>
<feature type="domain" description="NAD(P)-binding" evidence="1">
    <location>
        <begin position="8"/>
        <end position="80"/>
    </location>
</feature>
<dbReference type="RefSeq" id="WP_120631132.1">
    <property type="nucleotide sequence ID" value="NZ_RAWI01001112.1"/>
</dbReference>
<dbReference type="PANTHER" id="PTHR48079:SF6">
    <property type="entry name" value="NAD(P)-BINDING DOMAIN-CONTAINING PROTEIN-RELATED"/>
    <property type="match status" value="1"/>
</dbReference>
<evidence type="ECO:0000259" key="1">
    <source>
        <dbReference type="Pfam" id="PF13460"/>
    </source>
</evidence>
<dbReference type="EMBL" id="RAWI01001112">
    <property type="protein sequence ID" value="RKH80487.1"/>
    <property type="molecule type" value="Genomic_DNA"/>
</dbReference>